<keyword evidence="3" id="KW-0326">Glycosidase</keyword>
<dbReference type="SUPFAM" id="SSF81296">
    <property type="entry name" value="E set domains"/>
    <property type="match status" value="1"/>
</dbReference>
<reference evidence="6 7" key="1">
    <citation type="journal article" date="2022" name="Res Sq">
        <title>Evolution of multicellular longitudinally dividing oral cavity symbionts (Neisseriaceae).</title>
        <authorList>
            <person name="Nyongesa S."/>
            <person name="Weber P."/>
            <person name="Bernet E."/>
            <person name="Pullido F."/>
            <person name="Nieckarz M."/>
            <person name="Delaby M."/>
            <person name="Nieves C."/>
            <person name="Viehboeck T."/>
            <person name="Krause N."/>
            <person name="Rivera-Millot A."/>
            <person name="Nakamura A."/>
            <person name="Vischer N."/>
            <person name="VanNieuwenhze M."/>
            <person name="Brun Y."/>
            <person name="Cava F."/>
            <person name="Bulgheresi S."/>
            <person name="Veyrier F."/>
        </authorList>
    </citation>
    <scope>NUCLEOTIDE SEQUENCE [LARGE SCALE GENOMIC DNA]</scope>
    <source>
        <strain evidence="6 7">CCUG 63373m</strain>
    </source>
</reference>
<organism evidence="6 7">
    <name type="scientific">Uruburuella testudinis</name>
    <dbReference type="NCBI Taxonomy" id="1282863"/>
    <lineage>
        <taxon>Bacteria</taxon>
        <taxon>Pseudomonadati</taxon>
        <taxon>Pseudomonadota</taxon>
        <taxon>Betaproteobacteria</taxon>
        <taxon>Neisseriales</taxon>
        <taxon>Neisseriaceae</taxon>
        <taxon>Uruburuella</taxon>
    </lineage>
</organism>
<accession>A0ABY4E0Q8</accession>
<feature type="compositionally biased region" description="Basic and acidic residues" evidence="4">
    <location>
        <begin position="463"/>
        <end position="477"/>
    </location>
</feature>
<dbReference type="InterPro" id="IPR040784">
    <property type="entry name" value="GlgX_C"/>
</dbReference>
<evidence type="ECO:0000259" key="5">
    <source>
        <dbReference type="SMART" id="SM00642"/>
    </source>
</evidence>
<gene>
    <name evidence="6" type="primary">glgX</name>
    <name evidence="6" type="ORF">LVJ83_03560</name>
</gene>
<dbReference type="InterPro" id="IPR044505">
    <property type="entry name" value="GlgX_Isoamylase_N_E_set"/>
</dbReference>
<dbReference type="Pfam" id="PF18390">
    <property type="entry name" value="GlgX_C"/>
    <property type="match status" value="1"/>
</dbReference>
<keyword evidence="2" id="KW-0378">Hydrolase</keyword>
<evidence type="ECO:0000256" key="2">
    <source>
        <dbReference type="ARBA" id="ARBA00022801"/>
    </source>
</evidence>
<dbReference type="Gene3D" id="2.60.40.1180">
    <property type="entry name" value="Golgi alpha-mannosidase II"/>
    <property type="match status" value="1"/>
</dbReference>
<dbReference type="InterPro" id="IPR017853">
    <property type="entry name" value="GH"/>
</dbReference>
<dbReference type="SUPFAM" id="SSF51445">
    <property type="entry name" value="(Trans)glycosidases"/>
    <property type="match status" value="1"/>
</dbReference>
<keyword evidence="7" id="KW-1185">Reference proteome</keyword>
<dbReference type="InterPro" id="IPR006047">
    <property type="entry name" value="GH13_cat_dom"/>
</dbReference>
<dbReference type="Proteomes" id="UP000829817">
    <property type="component" value="Chromosome"/>
</dbReference>
<proteinExistence type="inferred from homology"/>
<dbReference type="Pfam" id="PF00128">
    <property type="entry name" value="Alpha-amylase"/>
    <property type="match status" value="1"/>
</dbReference>
<comment type="similarity">
    <text evidence="1">Belongs to the glycosyl hydrolase 13 family.</text>
</comment>
<dbReference type="EMBL" id="CP091508">
    <property type="protein sequence ID" value="UOO82551.1"/>
    <property type="molecule type" value="Genomic_DNA"/>
</dbReference>
<feature type="region of interest" description="Disordered" evidence="4">
    <location>
        <begin position="463"/>
        <end position="489"/>
    </location>
</feature>
<dbReference type="SUPFAM" id="SSF51011">
    <property type="entry name" value="Glycosyl hydrolase domain"/>
    <property type="match status" value="1"/>
</dbReference>
<protein>
    <submittedName>
        <fullName evidence="6">Glycogen debranching protein GlgX</fullName>
    </submittedName>
</protein>
<dbReference type="Pfam" id="PF02922">
    <property type="entry name" value="CBM_48"/>
    <property type="match status" value="1"/>
</dbReference>
<dbReference type="Gene3D" id="2.60.40.10">
    <property type="entry name" value="Immunoglobulins"/>
    <property type="match status" value="1"/>
</dbReference>
<dbReference type="PANTHER" id="PTHR43002">
    <property type="entry name" value="GLYCOGEN DEBRANCHING ENZYME"/>
    <property type="match status" value="1"/>
</dbReference>
<feature type="domain" description="Glycosyl hydrolase family 13 catalytic" evidence="5">
    <location>
        <begin position="168"/>
        <end position="565"/>
    </location>
</feature>
<dbReference type="SMART" id="SM00642">
    <property type="entry name" value="Aamy"/>
    <property type="match status" value="1"/>
</dbReference>
<dbReference type="RefSeq" id="WP_244786368.1">
    <property type="nucleotide sequence ID" value="NZ_CP091508.1"/>
</dbReference>
<dbReference type="Gene3D" id="3.20.20.80">
    <property type="entry name" value="Glycosidases"/>
    <property type="match status" value="1"/>
</dbReference>
<dbReference type="InterPro" id="IPR011837">
    <property type="entry name" value="Glycogen_debranch_GlgX"/>
</dbReference>
<dbReference type="InterPro" id="IPR004193">
    <property type="entry name" value="Glyco_hydro_13_N"/>
</dbReference>
<dbReference type="NCBIfam" id="TIGR02100">
    <property type="entry name" value="glgX_debranch"/>
    <property type="match status" value="1"/>
</dbReference>
<dbReference type="InterPro" id="IPR013783">
    <property type="entry name" value="Ig-like_fold"/>
</dbReference>
<sequence>MTDQTASNSAIETGLPYPMGADVREGGVNFTLFSSRAEKIELCLFGAGGEETRLTLPGRSGHIHHGFVPGLAAGQCYGYRVHGHDLPEEGLFFNPQKVLTDPYSKAIEGTPAYGTQEQLAWFRAEDGRDNAAVAAKSIVVGPSEFDWEDDKLPQTPIAQTVIYEAHVKGLTKLFPDLSDAGTYRALADERITGHLKALGITAVELLPVHQHLDEQHLQAMGLSNYWGYNTWSHFAVEPRYAAVPEQAADELREAVKALHKAGIEVILDVVYNHTAEQDAGGPMLCQRGIDNAAWYWVNQDGYYENWSGCGNTLHVGHRSVTRWVMDSLRYWAEAFHIDGFRFDLATVLGREPAFDAYGRFFQACYQDPVLVGRKMIAEPWDIGPDGYQVGRFAQPFSEWNDRFRDDMREFWVHQSGKLGAFAERFSGSADLFRHDGRNPSACINFITAHDGFTLHDLVSYNGKHNEANGEDNRDGHNDNISNNHGAEGETDDAAILETREYTAKALLATLMLANGIPMLLAGDEFGNSQQGNNNGYCQDNDITWLAWHKHNGRLNDYVKELAALRREIPLIGEDCWWDGRVRWLNTEGAPIEGEAWQNNESKALQILMDDEWLLLVNGKRGEQSFHLPQERWKCRLAPSNSFRHADSRCTVAHMGIWIFHKQGEATHET</sequence>
<dbReference type="CDD" id="cd02856">
    <property type="entry name" value="E_set_GDE_Isoamylase_N"/>
    <property type="match status" value="1"/>
</dbReference>
<dbReference type="InterPro" id="IPR014756">
    <property type="entry name" value="Ig_E-set"/>
</dbReference>
<evidence type="ECO:0000313" key="7">
    <source>
        <dbReference type="Proteomes" id="UP000829817"/>
    </source>
</evidence>
<name>A0ABY4E0Q8_9NEIS</name>
<evidence type="ECO:0000256" key="4">
    <source>
        <dbReference type="SAM" id="MobiDB-lite"/>
    </source>
</evidence>
<evidence type="ECO:0000256" key="1">
    <source>
        <dbReference type="ARBA" id="ARBA00008061"/>
    </source>
</evidence>
<dbReference type="InterPro" id="IPR013780">
    <property type="entry name" value="Glyco_hydro_b"/>
</dbReference>
<dbReference type="CDD" id="cd11326">
    <property type="entry name" value="AmyAc_Glg_debranch"/>
    <property type="match status" value="1"/>
</dbReference>
<evidence type="ECO:0000256" key="3">
    <source>
        <dbReference type="ARBA" id="ARBA00023295"/>
    </source>
</evidence>
<evidence type="ECO:0000313" key="6">
    <source>
        <dbReference type="EMBL" id="UOO82551.1"/>
    </source>
</evidence>